<dbReference type="CDD" id="cd02231">
    <property type="entry name" value="cupin_BLL6423-like"/>
    <property type="match status" value="1"/>
</dbReference>
<gene>
    <name evidence="1" type="ORF">yc1106_03742</name>
</gene>
<dbReference type="EMBL" id="CP089276">
    <property type="protein sequence ID" value="USP76468.1"/>
    <property type="molecule type" value="Genomic_DNA"/>
</dbReference>
<dbReference type="VEuPathDB" id="FungiDB:yc1106_03742"/>
<sequence length="204" mass="21832">MANADARLAASQMYESVTSLPPSTRHIITHDKSGKSVVHSAPALQYYGLPGVGGACRSYATKSVPATLEAEQDISAYVATEGDESFTGRDIVASGSGSHLIVCDLAPGQASMMHQTVSIDYVVCTHGHLRMETATGQMIDLRPGDHVVQRGTMHKWHNGSDTEPTRFIAVTLPCEPFKIPGTGKMLQEEHVAGSQAKEWVASQL</sequence>
<name>A0A9Q8Z8Z4_CURCL</name>
<proteinExistence type="predicted"/>
<dbReference type="Gene3D" id="2.60.120.10">
    <property type="entry name" value="Jelly Rolls"/>
    <property type="match status" value="1"/>
</dbReference>
<evidence type="ECO:0000313" key="1">
    <source>
        <dbReference type="EMBL" id="USP76468.1"/>
    </source>
</evidence>
<dbReference type="InterPro" id="IPR011051">
    <property type="entry name" value="RmlC_Cupin_sf"/>
</dbReference>
<dbReference type="PANTHER" id="PTHR36156:SF2">
    <property type="entry name" value="CUPIN TYPE-2 DOMAIN-CONTAINING PROTEIN"/>
    <property type="match status" value="1"/>
</dbReference>
<dbReference type="InterPro" id="IPR047142">
    <property type="entry name" value="OryJ/VirC-like"/>
</dbReference>
<accession>A0A9Q8Z8Z4</accession>
<protein>
    <submittedName>
        <fullName evidence="1">Uncharacterized protein</fullName>
    </submittedName>
</protein>
<dbReference type="SUPFAM" id="SSF51182">
    <property type="entry name" value="RmlC-like cupins"/>
    <property type="match status" value="1"/>
</dbReference>
<dbReference type="OrthoDB" id="5840532at2759"/>
<keyword evidence="2" id="KW-1185">Reference proteome</keyword>
<dbReference type="AlphaFoldDB" id="A0A9Q8Z8Z4"/>
<dbReference type="Proteomes" id="UP001056012">
    <property type="component" value="Chromosome 3"/>
</dbReference>
<dbReference type="PANTHER" id="PTHR36156">
    <property type="entry name" value="SLR2101 PROTEIN"/>
    <property type="match status" value="1"/>
</dbReference>
<reference evidence="1" key="1">
    <citation type="submission" date="2021-12" db="EMBL/GenBank/DDBJ databases">
        <title>Curvularia clavata genome.</title>
        <authorList>
            <person name="Cao Y."/>
        </authorList>
    </citation>
    <scope>NUCLEOTIDE SEQUENCE</scope>
    <source>
        <strain evidence="1">Yc1106</strain>
    </source>
</reference>
<evidence type="ECO:0000313" key="2">
    <source>
        <dbReference type="Proteomes" id="UP001056012"/>
    </source>
</evidence>
<organism evidence="1 2">
    <name type="scientific">Curvularia clavata</name>
    <dbReference type="NCBI Taxonomy" id="95742"/>
    <lineage>
        <taxon>Eukaryota</taxon>
        <taxon>Fungi</taxon>
        <taxon>Dikarya</taxon>
        <taxon>Ascomycota</taxon>
        <taxon>Pezizomycotina</taxon>
        <taxon>Dothideomycetes</taxon>
        <taxon>Pleosporomycetidae</taxon>
        <taxon>Pleosporales</taxon>
        <taxon>Pleosporineae</taxon>
        <taxon>Pleosporaceae</taxon>
        <taxon>Curvularia</taxon>
    </lineage>
</organism>
<dbReference type="InterPro" id="IPR014710">
    <property type="entry name" value="RmlC-like_jellyroll"/>
</dbReference>